<sequence>MKNYFFLEKQVLLPLYPQRGLVIDKGQGVYLYDNTGKKYLDMMSNYGVNIFGHGNKLIVQAVINQLQKITNLHGSFTSVPRLEAAEKLLAVCQLPEYQIYFSNSGTEAMEAALKFAVLATEKKKFLVMKNNYHGKTLGSLSTMIGSKYQKPFLPLLWQMVAVEYDNIEQVAMNLSGDFAAVVIEPIQGEGGIHVPGKDYLKSVHDLCHKKRILLIIDEIQSGAGRTGTFLASQAYGIKPDILALGKGIAGGLPVGATLVNKEVSQKIIRGIHSSTFGGNPLTCAGICVTLDHMIETDIFSHVTNMGDYFMDKLSKIQSTHIRQVRGKGLMIGVELDLPITPILKKLQDNGILAIPGGEMVLRFLPPFIIEKKHIDETVRVFEKALSNPRG</sequence>
<dbReference type="Gene3D" id="3.90.1150.10">
    <property type="entry name" value="Aspartate Aminotransferase, domain 1"/>
    <property type="match status" value="1"/>
</dbReference>
<protein>
    <recommendedName>
        <fullName evidence="8">Acetylornithine aminotransferase</fullName>
    </recommendedName>
</protein>
<name>A0A1F7JMA5_9BACT</name>
<dbReference type="PANTHER" id="PTHR11986:SF79">
    <property type="entry name" value="ACETYLORNITHINE AMINOTRANSFERASE, MITOCHONDRIAL"/>
    <property type="match status" value="1"/>
</dbReference>
<evidence type="ECO:0000313" key="6">
    <source>
        <dbReference type="EMBL" id="OGK56744.1"/>
    </source>
</evidence>
<dbReference type="GO" id="GO:0030170">
    <property type="term" value="F:pyridoxal phosphate binding"/>
    <property type="evidence" value="ECO:0007669"/>
    <property type="project" value="InterPro"/>
</dbReference>
<dbReference type="Gene3D" id="3.40.640.10">
    <property type="entry name" value="Type I PLP-dependent aspartate aminotransferase-like (Major domain)"/>
    <property type="match status" value="1"/>
</dbReference>
<dbReference type="InterPro" id="IPR050103">
    <property type="entry name" value="Class-III_PLP-dep_AT"/>
</dbReference>
<evidence type="ECO:0000256" key="2">
    <source>
        <dbReference type="ARBA" id="ARBA00022576"/>
    </source>
</evidence>
<dbReference type="InterPro" id="IPR049704">
    <property type="entry name" value="Aminotrans_3_PPA_site"/>
</dbReference>
<dbReference type="FunFam" id="3.40.640.10:FF:000004">
    <property type="entry name" value="Acetylornithine aminotransferase"/>
    <property type="match status" value="1"/>
</dbReference>
<dbReference type="CDD" id="cd00610">
    <property type="entry name" value="OAT_like"/>
    <property type="match status" value="1"/>
</dbReference>
<proteinExistence type="inferred from homology"/>
<organism evidence="6 7">
    <name type="scientific">Candidatus Roizmanbacteria bacterium RIFCSPLOWO2_02_FULL_38_10</name>
    <dbReference type="NCBI Taxonomy" id="1802074"/>
    <lineage>
        <taxon>Bacteria</taxon>
        <taxon>Candidatus Roizmaniibacteriota</taxon>
    </lineage>
</organism>
<dbReference type="Proteomes" id="UP000176376">
    <property type="component" value="Unassembled WGS sequence"/>
</dbReference>
<dbReference type="InterPro" id="IPR015421">
    <property type="entry name" value="PyrdxlP-dep_Trfase_major"/>
</dbReference>
<evidence type="ECO:0000256" key="3">
    <source>
        <dbReference type="ARBA" id="ARBA00022679"/>
    </source>
</evidence>
<dbReference type="InterPro" id="IPR005814">
    <property type="entry name" value="Aminotrans_3"/>
</dbReference>
<comment type="cofactor">
    <cofactor evidence="1">
        <name>pyridoxal 5'-phosphate</name>
        <dbReference type="ChEBI" id="CHEBI:597326"/>
    </cofactor>
</comment>
<evidence type="ECO:0000256" key="5">
    <source>
        <dbReference type="RuleBase" id="RU003560"/>
    </source>
</evidence>
<comment type="similarity">
    <text evidence="5">Belongs to the class-III pyridoxal-phosphate-dependent aminotransferase family.</text>
</comment>
<keyword evidence="2" id="KW-0032">Aminotransferase</keyword>
<evidence type="ECO:0000313" key="7">
    <source>
        <dbReference type="Proteomes" id="UP000176376"/>
    </source>
</evidence>
<comment type="caution">
    <text evidence="6">The sequence shown here is derived from an EMBL/GenBank/DDBJ whole genome shotgun (WGS) entry which is preliminary data.</text>
</comment>
<dbReference type="Pfam" id="PF00202">
    <property type="entry name" value="Aminotran_3"/>
    <property type="match status" value="1"/>
</dbReference>
<dbReference type="PANTHER" id="PTHR11986">
    <property type="entry name" value="AMINOTRANSFERASE CLASS III"/>
    <property type="match status" value="1"/>
</dbReference>
<dbReference type="AlphaFoldDB" id="A0A1F7JMA5"/>
<dbReference type="SUPFAM" id="SSF53383">
    <property type="entry name" value="PLP-dependent transferases"/>
    <property type="match status" value="1"/>
</dbReference>
<evidence type="ECO:0008006" key="8">
    <source>
        <dbReference type="Google" id="ProtNLM"/>
    </source>
</evidence>
<keyword evidence="4 5" id="KW-0663">Pyridoxal phosphate</keyword>
<reference evidence="6 7" key="1">
    <citation type="journal article" date="2016" name="Nat. Commun.">
        <title>Thousands of microbial genomes shed light on interconnected biogeochemical processes in an aquifer system.</title>
        <authorList>
            <person name="Anantharaman K."/>
            <person name="Brown C.T."/>
            <person name="Hug L.A."/>
            <person name="Sharon I."/>
            <person name="Castelle C.J."/>
            <person name="Probst A.J."/>
            <person name="Thomas B.C."/>
            <person name="Singh A."/>
            <person name="Wilkins M.J."/>
            <person name="Karaoz U."/>
            <person name="Brodie E.L."/>
            <person name="Williams K.H."/>
            <person name="Hubbard S.S."/>
            <person name="Banfield J.F."/>
        </authorList>
    </citation>
    <scope>NUCLEOTIDE SEQUENCE [LARGE SCALE GENOMIC DNA]</scope>
</reference>
<evidence type="ECO:0000256" key="4">
    <source>
        <dbReference type="ARBA" id="ARBA00022898"/>
    </source>
</evidence>
<dbReference type="EMBL" id="MGAY01000025">
    <property type="protein sequence ID" value="OGK56744.1"/>
    <property type="molecule type" value="Genomic_DNA"/>
</dbReference>
<keyword evidence="3" id="KW-0808">Transferase</keyword>
<dbReference type="GO" id="GO:0008483">
    <property type="term" value="F:transaminase activity"/>
    <property type="evidence" value="ECO:0007669"/>
    <property type="project" value="UniProtKB-KW"/>
</dbReference>
<accession>A0A1F7JMA5</accession>
<dbReference type="GO" id="GO:0042802">
    <property type="term" value="F:identical protein binding"/>
    <property type="evidence" value="ECO:0007669"/>
    <property type="project" value="TreeGrafter"/>
</dbReference>
<dbReference type="STRING" id="1802074.A3J15_02275"/>
<dbReference type="InterPro" id="IPR015422">
    <property type="entry name" value="PyrdxlP-dep_Trfase_small"/>
</dbReference>
<dbReference type="PIRSF" id="PIRSF000521">
    <property type="entry name" value="Transaminase_4ab_Lys_Orn"/>
    <property type="match status" value="1"/>
</dbReference>
<dbReference type="InterPro" id="IPR015424">
    <property type="entry name" value="PyrdxlP-dep_Trfase"/>
</dbReference>
<gene>
    <name evidence="6" type="ORF">A3J15_02275</name>
</gene>
<evidence type="ECO:0000256" key="1">
    <source>
        <dbReference type="ARBA" id="ARBA00001933"/>
    </source>
</evidence>
<dbReference type="PROSITE" id="PS00600">
    <property type="entry name" value="AA_TRANSFER_CLASS_3"/>
    <property type="match status" value="1"/>
</dbReference>